<dbReference type="PANTHER" id="PTHR14239:SF10">
    <property type="entry name" value="REDUCTASE"/>
    <property type="match status" value="1"/>
</dbReference>
<dbReference type="AlphaFoldDB" id="A0A139P0Q3"/>
<dbReference type="SUPFAM" id="SSF51735">
    <property type="entry name" value="NAD(P)-binding Rossmann-fold domains"/>
    <property type="match status" value="1"/>
</dbReference>
<dbReference type="Proteomes" id="UP000070497">
    <property type="component" value="Unassembled WGS sequence"/>
</dbReference>
<evidence type="ECO:0000313" key="2">
    <source>
        <dbReference type="Proteomes" id="UP000070497"/>
    </source>
</evidence>
<protein>
    <submittedName>
        <fullName evidence="1">Oxidoreductase</fullName>
    </submittedName>
</protein>
<reference evidence="1 2" key="1">
    <citation type="submission" date="2016-01" db="EMBL/GenBank/DDBJ databases">
        <title>Highly variable Streptococcus oralis are common among viridans streptococci isolated from primates.</title>
        <authorList>
            <person name="Denapaite D."/>
            <person name="Rieger M."/>
            <person name="Koendgen S."/>
            <person name="Brueckner R."/>
            <person name="Ochigava I."/>
            <person name="Kappeler P."/>
            <person name="Maetz-Rensing K."/>
            <person name="Leendertz F."/>
            <person name="Hakenbeck R."/>
        </authorList>
    </citation>
    <scope>NUCLEOTIDE SEQUENCE [LARGE SCALE GENOMIC DNA]</scope>
    <source>
        <strain evidence="1 2">DD14</strain>
    </source>
</reference>
<name>A0A139P0Q3_STROR</name>
<gene>
    <name evidence="1" type="ORF">SORDD14_01079</name>
</gene>
<evidence type="ECO:0000313" key="1">
    <source>
        <dbReference type="EMBL" id="KXT81869.1"/>
    </source>
</evidence>
<dbReference type="InterPro" id="IPR036291">
    <property type="entry name" value="NAD(P)-bd_dom_sf"/>
</dbReference>
<dbReference type="PANTHER" id="PTHR14239">
    <property type="entry name" value="DUDULIN-RELATED"/>
    <property type="match status" value="1"/>
</dbReference>
<dbReference type="EMBL" id="LQRI01000153">
    <property type="protein sequence ID" value="KXT81869.1"/>
    <property type="molecule type" value="Genomic_DNA"/>
</dbReference>
<dbReference type="RefSeq" id="WP_061419103.1">
    <property type="nucleotide sequence ID" value="NZ_KQ969337.1"/>
</dbReference>
<dbReference type="Gene3D" id="3.40.50.720">
    <property type="entry name" value="NAD(P)-binding Rossmann-like Domain"/>
    <property type="match status" value="1"/>
</dbReference>
<dbReference type="InterPro" id="IPR051267">
    <property type="entry name" value="STEAP_metalloreductase"/>
</dbReference>
<accession>A0A139P0Q3</accession>
<dbReference type="PATRIC" id="fig|1303.77.peg.1214"/>
<sequence length="191" mass="19855">MANITIFGQGNMGQAIASVFTAGGHTVDFVGREGAGKELGEVVVLAVPYGAVAGILDSNKEALAGKILVDISNPVDFNTMDSLVTPVGSSAAEEIAKRIPEARVVKGFNTTFAATLATQKVAGQETTTVQLASDDVDAKAILAAYLKDAGLKVIDAGNLKRARELEAMGFLQITLAVREEISWMGGFAVLN</sequence>
<comment type="caution">
    <text evidence="1">The sequence shown here is derived from an EMBL/GenBank/DDBJ whole genome shotgun (WGS) entry which is preliminary data.</text>
</comment>
<organism evidence="1 2">
    <name type="scientific">Streptococcus oralis</name>
    <dbReference type="NCBI Taxonomy" id="1303"/>
    <lineage>
        <taxon>Bacteria</taxon>
        <taxon>Bacillati</taxon>
        <taxon>Bacillota</taxon>
        <taxon>Bacilli</taxon>
        <taxon>Lactobacillales</taxon>
        <taxon>Streptococcaceae</taxon>
        <taxon>Streptococcus</taxon>
    </lineage>
</organism>
<proteinExistence type="predicted"/>